<dbReference type="GO" id="GO:0005886">
    <property type="term" value="C:plasma membrane"/>
    <property type="evidence" value="ECO:0007669"/>
    <property type="project" value="UniProtKB-SubCell"/>
</dbReference>
<evidence type="ECO:0000313" key="11">
    <source>
        <dbReference type="Proteomes" id="UP000317371"/>
    </source>
</evidence>
<feature type="transmembrane region" description="Helical" evidence="8">
    <location>
        <begin position="315"/>
        <end position="336"/>
    </location>
</feature>
<evidence type="ECO:0000256" key="3">
    <source>
        <dbReference type="ARBA" id="ARBA00022676"/>
    </source>
</evidence>
<evidence type="ECO:0000256" key="1">
    <source>
        <dbReference type="ARBA" id="ARBA00004651"/>
    </source>
</evidence>
<dbReference type="OrthoDB" id="495800at2"/>
<reference evidence="10 11" key="1">
    <citation type="submission" date="2019-06" db="EMBL/GenBank/DDBJ databases">
        <title>Genome sequence of Litorilinea aerophila BAA-2444.</title>
        <authorList>
            <person name="Maclea K.S."/>
            <person name="Maurais E.G."/>
            <person name="Iannazzi L.C."/>
        </authorList>
    </citation>
    <scope>NUCLEOTIDE SEQUENCE [LARGE SCALE GENOMIC DNA]</scope>
    <source>
        <strain evidence="10 11">ATCC BAA-2444</strain>
    </source>
</reference>
<dbReference type="GO" id="GO:0016763">
    <property type="term" value="F:pentosyltransferase activity"/>
    <property type="evidence" value="ECO:0007669"/>
    <property type="project" value="TreeGrafter"/>
</dbReference>
<dbReference type="AlphaFoldDB" id="A0A540VEZ9"/>
<feature type="transmembrane region" description="Helical" evidence="8">
    <location>
        <begin position="106"/>
        <end position="127"/>
    </location>
</feature>
<keyword evidence="5 8" id="KW-0812">Transmembrane</keyword>
<protein>
    <recommendedName>
        <fullName evidence="9">Glycosyltransferase RgtA/B/C/D-like domain-containing protein</fullName>
    </recommendedName>
</protein>
<feature type="transmembrane region" description="Helical" evidence="8">
    <location>
        <begin position="290"/>
        <end position="309"/>
    </location>
</feature>
<keyword evidence="3" id="KW-0328">Glycosyltransferase</keyword>
<feature type="transmembrane region" description="Helical" evidence="8">
    <location>
        <begin position="134"/>
        <end position="155"/>
    </location>
</feature>
<dbReference type="PANTHER" id="PTHR33908:SF3">
    <property type="entry name" value="UNDECAPRENYL PHOSPHATE-ALPHA-4-AMINO-4-DEOXY-L-ARABINOSE ARABINOSYL TRANSFERASE"/>
    <property type="match status" value="1"/>
</dbReference>
<evidence type="ECO:0000256" key="4">
    <source>
        <dbReference type="ARBA" id="ARBA00022679"/>
    </source>
</evidence>
<feature type="transmembrane region" description="Helical" evidence="8">
    <location>
        <begin position="191"/>
        <end position="211"/>
    </location>
</feature>
<organism evidence="10 11">
    <name type="scientific">Litorilinea aerophila</name>
    <dbReference type="NCBI Taxonomy" id="1204385"/>
    <lineage>
        <taxon>Bacteria</taxon>
        <taxon>Bacillati</taxon>
        <taxon>Chloroflexota</taxon>
        <taxon>Caldilineae</taxon>
        <taxon>Caldilineales</taxon>
        <taxon>Caldilineaceae</taxon>
        <taxon>Litorilinea</taxon>
    </lineage>
</organism>
<proteinExistence type="predicted"/>
<name>A0A540VEZ9_9CHLR</name>
<feature type="domain" description="Glycosyltransferase RgtA/B/C/D-like" evidence="9">
    <location>
        <begin position="86"/>
        <end position="241"/>
    </location>
</feature>
<keyword evidence="11" id="KW-1185">Reference proteome</keyword>
<evidence type="ECO:0000256" key="2">
    <source>
        <dbReference type="ARBA" id="ARBA00022475"/>
    </source>
</evidence>
<feature type="transmembrane region" description="Helical" evidence="8">
    <location>
        <begin position="348"/>
        <end position="367"/>
    </location>
</feature>
<dbReference type="InterPro" id="IPR038731">
    <property type="entry name" value="RgtA/B/C-like"/>
</dbReference>
<dbReference type="Proteomes" id="UP000317371">
    <property type="component" value="Unassembled WGS sequence"/>
</dbReference>
<evidence type="ECO:0000256" key="6">
    <source>
        <dbReference type="ARBA" id="ARBA00022989"/>
    </source>
</evidence>
<comment type="subcellular location">
    <subcellularLocation>
        <location evidence="1">Cell membrane</location>
        <topology evidence="1">Multi-pass membrane protein</topology>
    </subcellularLocation>
</comment>
<feature type="transmembrane region" description="Helical" evidence="8">
    <location>
        <begin position="373"/>
        <end position="394"/>
    </location>
</feature>
<evidence type="ECO:0000256" key="5">
    <source>
        <dbReference type="ARBA" id="ARBA00022692"/>
    </source>
</evidence>
<dbReference type="GO" id="GO:0009103">
    <property type="term" value="P:lipopolysaccharide biosynthetic process"/>
    <property type="evidence" value="ECO:0007669"/>
    <property type="project" value="UniProtKB-ARBA"/>
</dbReference>
<evidence type="ECO:0000256" key="8">
    <source>
        <dbReference type="SAM" id="Phobius"/>
    </source>
</evidence>
<evidence type="ECO:0000259" key="9">
    <source>
        <dbReference type="Pfam" id="PF13231"/>
    </source>
</evidence>
<gene>
    <name evidence="10" type="ORF">FKZ61_15700</name>
</gene>
<evidence type="ECO:0000313" key="10">
    <source>
        <dbReference type="EMBL" id="TQE94703.1"/>
    </source>
</evidence>
<dbReference type="Pfam" id="PF13231">
    <property type="entry name" value="PMT_2"/>
    <property type="match status" value="1"/>
</dbReference>
<dbReference type="InParanoid" id="A0A540VEZ9"/>
<dbReference type="InterPro" id="IPR050297">
    <property type="entry name" value="LipidA_mod_glycosyltrf_83"/>
</dbReference>
<keyword evidence="4" id="KW-0808">Transferase</keyword>
<dbReference type="EMBL" id="VIGC01000021">
    <property type="protein sequence ID" value="TQE94703.1"/>
    <property type="molecule type" value="Genomic_DNA"/>
</dbReference>
<feature type="transmembrane region" description="Helical" evidence="8">
    <location>
        <begin position="161"/>
        <end position="179"/>
    </location>
</feature>
<keyword evidence="6 8" id="KW-1133">Transmembrane helix</keyword>
<dbReference type="PANTHER" id="PTHR33908">
    <property type="entry name" value="MANNOSYLTRANSFERASE YKCB-RELATED"/>
    <property type="match status" value="1"/>
</dbReference>
<keyword evidence="2" id="KW-1003">Cell membrane</keyword>
<sequence length="683" mass="76036">MSDKIMDRAAVSLRNSGERPVHLRRGLLLALILLAFARLCWHLDAHNLWWDESLSLQRAESGWLALLQGHLVMRDGISELLTIDQHPFFYFVLQGLLLRGAGIEEFVLRFPSVMAATLLVPVLWALGRRLVARGVLAAGSAEWAALLAALNPFFLWYGQEARPYALWAMLAVLSTYLLLRVTEEGAPSRPWLVGYLVTLLAFLTTHYYAALLLPVHALLCFGWLRRRAPQWAWVAAFGLLAVGGVVAGAGAWLILKQGGGENFRFVPLRIMLPDLLNAFSMGLSVDIDQVWWLDLVFGALALVGIGWGLRSRKSMAAGGWLLPTFLGVPILLLLAVSRVQPAYMNARHLSLLSGAFVLLVAAGLAAVAQRQRWAAAGLALLLVAGVGYSTANYFTRPEYGKDDYTGAGHYLAERLLPGDLLLLNPPFSWRIFDYYLPVDLVEQGAREGKGTAVYGVPFLHQGWEEIEAGLERLRGQYRRIWLVTSGTHPYLDPERRVKAWLEQNTVRLKKESFYSPTSFLDVELFLTQVPVFTRVPADMEHPADVVFGDQIRLVGYSVGQRLAAGSALPVTLYWQTEQPTDVHYKYILRLLQPAQDGEPQVLATTEREPYDGVIPTIYWKPGEIIMEYSELPPAPLADDGRYLLALQMYHAETLEKLPITQAPADAQIDADGVTLLLPYTPAH</sequence>
<accession>A0A540VEZ9</accession>
<comment type="caution">
    <text evidence="10">The sequence shown here is derived from an EMBL/GenBank/DDBJ whole genome shotgun (WGS) entry which is preliminary data.</text>
</comment>
<evidence type="ECO:0000256" key="7">
    <source>
        <dbReference type="ARBA" id="ARBA00023136"/>
    </source>
</evidence>
<keyword evidence="7 8" id="KW-0472">Membrane</keyword>
<feature type="transmembrane region" description="Helical" evidence="8">
    <location>
        <begin position="231"/>
        <end position="255"/>
    </location>
</feature>
<dbReference type="GO" id="GO:0010041">
    <property type="term" value="P:response to iron(III) ion"/>
    <property type="evidence" value="ECO:0007669"/>
    <property type="project" value="TreeGrafter"/>
</dbReference>